<dbReference type="EMBL" id="JAHLEM010000003">
    <property type="protein sequence ID" value="MBU3862628.1"/>
    <property type="molecule type" value="Genomic_DNA"/>
</dbReference>
<comment type="caution">
    <text evidence="2">The sequence shown here is derived from an EMBL/GenBank/DDBJ whole genome shotgun (WGS) entry which is preliminary data.</text>
</comment>
<dbReference type="PROSITE" id="PS50987">
    <property type="entry name" value="HTH_ARSR_2"/>
    <property type="match status" value="1"/>
</dbReference>
<reference evidence="2 3" key="1">
    <citation type="submission" date="2021-06" db="EMBL/GenBank/DDBJ databases">
        <authorList>
            <person name="Pan X."/>
        </authorList>
    </citation>
    <scope>NUCLEOTIDE SEQUENCE [LARGE SCALE GENOMIC DNA]</scope>
    <source>
        <strain evidence="2 3">4503</strain>
    </source>
</reference>
<dbReference type="Proteomes" id="UP000720508">
    <property type="component" value="Unassembled WGS sequence"/>
</dbReference>
<sequence>MRTLPHPAMEAVRLDTVLAALADPLRRRIVRQLSEGGEAQACGAFDLPVTKSTSTHHFRVLREAGVIAQYYRGNKILSQMRADDLEARFPGLLQAILAAEQVTVAGP</sequence>
<dbReference type="SMART" id="SM00418">
    <property type="entry name" value="HTH_ARSR"/>
    <property type="match status" value="1"/>
</dbReference>
<dbReference type="CDD" id="cd00090">
    <property type="entry name" value="HTH_ARSR"/>
    <property type="match status" value="1"/>
</dbReference>
<organism evidence="2 3">
    <name type="scientific">Streptomyces niphimycinicus</name>
    <dbReference type="NCBI Taxonomy" id="2842201"/>
    <lineage>
        <taxon>Bacteria</taxon>
        <taxon>Bacillati</taxon>
        <taxon>Actinomycetota</taxon>
        <taxon>Actinomycetes</taxon>
        <taxon>Kitasatosporales</taxon>
        <taxon>Streptomycetaceae</taxon>
        <taxon>Streptomyces</taxon>
    </lineage>
</organism>
<feature type="domain" description="HTH arsR-type" evidence="1">
    <location>
        <begin position="6"/>
        <end position="100"/>
    </location>
</feature>
<protein>
    <submittedName>
        <fullName evidence="2">ArsR family transcriptional regulator</fullName>
    </submittedName>
</protein>
<dbReference type="InterPro" id="IPR011991">
    <property type="entry name" value="ArsR-like_HTH"/>
</dbReference>
<evidence type="ECO:0000313" key="3">
    <source>
        <dbReference type="Proteomes" id="UP000720508"/>
    </source>
</evidence>
<dbReference type="RefSeq" id="WP_216338999.1">
    <property type="nucleotide sequence ID" value="NZ_JAHLEM010000003.1"/>
</dbReference>
<accession>A0ABS6C6V2</accession>
<evidence type="ECO:0000259" key="1">
    <source>
        <dbReference type="PROSITE" id="PS50987"/>
    </source>
</evidence>
<dbReference type="InterPro" id="IPR001845">
    <property type="entry name" value="HTH_ArsR_DNA-bd_dom"/>
</dbReference>
<evidence type="ECO:0000313" key="2">
    <source>
        <dbReference type="EMBL" id="MBU3862628.1"/>
    </source>
</evidence>
<dbReference type="Pfam" id="PF12840">
    <property type="entry name" value="HTH_20"/>
    <property type="match status" value="1"/>
</dbReference>
<gene>
    <name evidence="2" type="ORF">KN815_00385</name>
</gene>
<proteinExistence type="predicted"/>
<name>A0ABS6C6V2_9ACTN</name>
<keyword evidence="3" id="KW-1185">Reference proteome</keyword>